<dbReference type="PROSITE" id="PS50075">
    <property type="entry name" value="CARRIER"/>
    <property type="match status" value="1"/>
</dbReference>
<keyword evidence="5" id="KW-1185">Reference proteome</keyword>
<feature type="region of interest" description="Disordered" evidence="1">
    <location>
        <begin position="821"/>
        <end position="843"/>
    </location>
</feature>
<dbReference type="SUPFAM" id="SSF51161">
    <property type="entry name" value="Trimeric LpxA-like enzymes"/>
    <property type="match status" value="2"/>
</dbReference>
<dbReference type="InterPro" id="IPR029058">
    <property type="entry name" value="AB_hydrolase_fold"/>
</dbReference>
<dbReference type="Pfam" id="PF14602">
    <property type="entry name" value="Hexapep_2"/>
    <property type="match status" value="2"/>
</dbReference>
<gene>
    <name evidence="4" type="ORF">ACFFQA_04560</name>
</gene>
<feature type="transmembrane region" description="Helical" evidence="2">
    <location>
        <begin position="168"/>
        <end position="189"/>
    </location>
</feature>
<dbReference type="Proteomes" id="UP001589693">
    <property type="component" value="Unassembled WGS sequence"/>
</dbReference>
<keyword evidence="2" id="KW-0472">Membrane</keyword>
<sequence length="843" mass="90827">MLGKPAEGLATGVVASSPVPDGCAGSSTGTERTLAEVLAEVVGVERVPVDGHFFDDLGANSLVMAHFCARVRKRGDLPSVSMKDIYRHPTIRSLAATFATDEPTPAETRTPAPAEVVVPASTARYVLCGALQFLLFLGYAHLVAFVGTGGYQWISDGSGLAEVYLRSVGFGGAAFLGVCAFPIVVKWVLVGRWKAQRFPVWSLAYVRFWAVRTLVRTNPVVLFAGTPIYGLYLRALGAKIGRGVVILSKGAPACPDLLTVGDGTVIRKDSSFSCYRAQAGVIETGPVTLGKNVFVSEATVIDIGTSMGDGAQLGHASSLHTGQAVPDGERWHGSPAQRCDVDFLVVPPAACGTARRAVYAVMQLLSALVLYLPLSVGGVRMLLTEFPELGGLLTSSSPAFASWAFYRDALATSAVLLFGAVLIGLLLVTAVPRVLNLAITPGKVYCLYGFHYSVHRTITRLTNIRFLTRLFGDSSYIVHYLRALGYDLSRVRQTGSNFGTEVKQETPFLSSVGSGTMVADGLSIMNADFSSTSFRVARTSIGSRSFLGNRIAYPSQGRTGDNCLLATKVMVPIDGEVREGVGLLGSPSFEIPRSVERDSKFDHLKNGEEFRRVLAAKNRHNVITMVLCLLSRWIYFFGLVLLAWGTGELYPSFGASAIALLNVLALGFSVGYFALLERTVTASHALTPLYCSIYDLRFWRRERYWKVPAETYLQALNGTPFKNVLWRMLGVRIGRRVFDDGCYLTERTLVSIGDDCTLNAGTVIQCHSQEDGAFKSDRSTIGAGCTLGVGSFVHYGVTMGDGAVLGADAFLMKGEEVPRGARWSGNPAREIRAERLEPSTSRA</sequence>
<evidence type="ECO:0000259" key="3">
    <source>
        <dbReference type="PROSITE" id="PS50075"/>
    </source>
</evidence>
<feature type="transmembrane region" description="Helical" evidence="2">
    <location>
        <begin position="403"/>
        <end position="428"/>
    </location>
</feature>
<evidence type="ECO:0000256" key="2">
    <source>
        <dbReference type="SAM" id="Phobius"/>
    </source>
</evidence>
<dbReference type="PANTHER" id="PTHR43300:SF11">
    <property type="entry name" value="ACETYLTRANSFERASE RV3034C-RELATED"/>
    <property type="match status" value="1"/>
</dbReference>
<dbReference type="InterPro" id="IPR050179">
    <property type="entry name" value="Trans_hexapeptide_repeat"/>
</dbReference>
<reference evidence="4 5" key="1">
    <citation type="submission" date="2024-09" db="EMBL/GenBank/DDBJ databases">
        <authorList>
            <person name="Sun Q."/>
            <person name="Mori K."/>
        </authorList>
    </citation>
    <scope>NUCLEOTIDE SEQUENCE [LARGE SCALE GENOMIC DNA]</scope>
    <source>
        <strain evidence="4 5">TBRC 7907</strain>
    </source>
</reference>
<dbReference type="Gene3D" id="3.40.50.1820">
    <property type="entry name" value="alpha/beta hydrolase"/>
    <property type="match status" value="1"/>
</dbReference>
<dbReference type="PANTHER" id="PTHR43300">
    <property type="entry name" value="ACETYLTRANSFERASE"/>
    <property type="match status" value="1"/>
</dbReference>
<dbReference type="SUPFAM" id="SSF47336">
    <property type="entry name" value="ACP-like"/>
    <property type="match status" value="1"/>
</dbReference>
<feature type="domain" description="Carrier" evidence="3">
    <location>
        <begin position="25"/>
        <end position="102"/>
    </location>
</feature>
<dbReference type="InterPro" id="IPR011004">
    <property type="entry name" value="Trimer_LpxA-like_sf"/>
</dbReference>
<dbReference type="InterPro" id="IPR009081">
    <property type="entry name" value="PP-bd_ACP"/>
</dbReference>
<dbReference type="EMBL" id="JBHLZU010000003">
    <property type="protein sequence ID" value="MFB9903202.1"/>
    <property type="molecule type" value="Genomic_DNA"/>
</dbReference>
<accession>A0ABV5ZQN6</accession>
<proteinExistence type="predicted"/>
<feature type="transmembrane region" description="Helical" evidence="2">
    <location>
        <begin position="364"/>
        <end position="383"/>
    </location>
</feature>
<comment type="caution">
    <text evidence="4">The sequence shown here is derived from an EMBL/GenBank/DDBJ whole genome shotgun (WGS) entry which is preliminary data.</text>
</comment>
<evidence type="ECO:0000256" key="1">
    <source>
        <dbReference type="SAM" id="MobiDB-lite"/>
    </source>
</evidence>
<dbReference type="NCBIfam" id="TIGR02353">
    <property type="entry name" value="NRPS_term_dom"/>
    <property type="match status" value="1"/>
</dbReference>
<feature type="transmembrane region" description="Helical" evidence="2">
    <location>
        <begin position="650"/>
        <end position="675"/>
    </location>
</feature>
<evidence type="ECO:0000313" key="5">
    <source>
        <dbReference type="Proteomes" id="UP001589693"/>
    </source>
</evidence>
<feature type="transmembrane region" description="Helical" evidence="2">
    <location>
        <begin position="622"/>
        <end position="644"/>
    </location>
</feature>
<evidence type="ECO:0000313" key="4">
    <source>
        <dbReference type="EMBL" id="MFB9903202.1"/>
    </source>
</evidence>
<dbReference type="InterPro" id="IPR001451">
    <property type="entry name" value="Hexapep"/>
</dbReference>
<protein>
    <submittedName>
        <fullName evidence="4">Pls/PosA family non-ribosomal peptide synthetase</fullName>
    </submittedName>
</protein>
<feature type="transmembrane region" description="Helical" evidence="2">
    <location>
        <begin position="125"/>
        <end position="148"/>
    </location>
</feature>
<dbReference type="RefSeq" id="WP_377850332.1">
    <property type="nucleotide sequence ID" value="NZ_JBHLZU010000003.1"/>
</dbReference>
<keyword evidence="2" id="KW-0812">Transmembrane</keyword>
<organism evidence="4 5">
    <name type="scientific">Allokutzneria oryzae</name>
    <dbReference type="NCBI Taxonomy" id="1378989"/>
    <lineage>
        <taxon>Bacteria</taxon>
        <taxon>Bacillati</taxon>
        <taxon>Actinomycetota</taxon>
        <taxon>Actinomycetes</taxon>
        <taxon>Pseudonocardiales</taxon>
        <taxon>Pseudonocardiaceae</taxon>
        <taxon>Allokutzneria</taxon>
    </lineage>
</organism>
<name>A0ABV5ZQN6_9PSEU</name>
<keyword evidence="2" id="KW-1133">Transmembrane helix</keyword>
<dbReference type="Pfam" id="PF00550">
    <property type="entry name" value="PP-binding"/>
    <property type="match status" value="1"/>
</dbReference>
<dbReference type="Gene3D" id="2.160.10.10">
    <property type="entry name" value="Hexapeptide repeat proteins"/>
    <property type="match status" value="2"/>
</dbReference>
<dbReference type="InterPro" id="IPR036736">
    <property type="entry name" value="ACP-like_sf"/>
</dbReference>
<dbReference type="InterPro" id="IPR012728">
    <property type="entry name" value="Pls/PosA_C"/>
</dbReference>